<dbReference type="Proteomes" id="UP000067111">
    <property type="component" value="Unassembled WGS sequence"/>
</dbReference>
<evidence type="ECO:0000313" key="4">
    <source>
        <dbReference type="Proteomes" id="UP000067111"/>
    </source>
</evidence>
<dbReference type="EMBL" id="LRMR01000002">
    <property type="protein sequence ID" value="KWU52858.1"/>
    <property type="molecule type" value="Genomic_DNA"/>
</dbReference>
<dbReference type="AlphaFoldDB" id="A0A120EAI7"/>
<sequence length="131" mass="14218">MPLDNISEVIRGSMAYERTRVEVASYNLAIANVALSPGQDSPLLRVAPPGSFASQVGLHAPRVQAYQGNETRVVHDPGHPMAGHDGMVHYPNIEAAREMATLVSATRAYEANIRSYNSLRAMTLKAFEIGK</sequence>
<evidence type="ECO:0000256" key="1">
    <source>
        <dbReference type="ARBA" id="ARBA00009677"/>
    </source>
</evidence>
<evidence type="ECO:0000259" key="2">
    <source>
        <dbReference type="Pfam" id="PF06429"/>
    </source>
</evidence>
<keyword evidence="3" id="KW-0966">Cell projection</keyword>
<organism evidence="3 4">
    <name type="scientific">Pseudomonas palleroniana</name>
    <dbReference type="NCBI Taxonomy" id="191390"/>
    <lineage>
        <taxon>Bacteria</taxon>
        <taxon>Pseudomonadati</taxon>
        <taxon>Pseudomonadota</taxon>
        <taxon>Gammaproteobacteria</taxon>
        <taxon>Pseudomonadales</taxon>
        <taxon>Pseudomonadaceae</taxon>
        <taxon>Pseudomonas</taxon>
    </lineage>
</organism>
<accession>A0A120EAI7</accession>
<dbReference type="Pfam" id="PF06429">
    <property type="entry name" value="Flg_bbr_C"/>
    <property type="match status" value="1"/>
</dbReference>
<evidence type="ECO:0000313" key="3">
    <source>
        <dbReference type="EMBL" id="KWU52858.1"/>
    </source>
</evidence>
<dbReference type="InterPro" id="IPR010930">
    <property type="entry name" value="Flg_bb/hook_C_dom"/>
</dbReference>
<dbReference type="RefSeq" id="WP_060752390.1">
    <property type="nucleotide sequence ID" value="NZ_LRMR01000002.1"/>
</dbReference>
<protein>
    <submittedName>
        <fullName evidence="3">Flagellar biosynthesis protein FlgC</fullName>
    </submittedName>
</protein>
<comment type="similarity">
    <text evidence="1">Belongs to the flagella basal body rod proteins family.</text>
</comment>
<reference evidence="4" key="1">
    <citation type="submission" date="2016-01" db="EMBL/GenBank/DDBJ databases">
        <authorList>
            <person name="Gamez R.M."/>
            <person name="Rodriguez F."/>
            <person name="Bernal J.F."/>
            <person name="Agarwala R."/>
            <person name="Landsman D."/>
            <person name="Marino-Ramirez L."/>
        </authorList>
    </citation>
    <scope>NUCLEOTIDE SEQUENCE [LARGE SCALE GENOMIC DNA]</scope>
    <source>
        <strain evidence="4">Ps006</strain>
    </source>
</reference>
<proteinExistence type="inferred from homology"/>
<dbReference type="OrthoDB" id="9794148at2"/>
<keyword evidence="3" id="KW-0969">Cilium</keyword>
<comment type="caution">
    <text evidence="3">The sequence shown here is derived from an EMBL/GenBank/DDBJ whole genome shotgun (WGS) entry which is preliminary data.</text>
</comment>
<name>A0A120EAI7_9PSED</name>
<feature type="domain" description="Flagellar basal-body/hook protein C-terminal" evidence="2">
    <location>
        <begin position="86"/>
        <end position="123"/>
    </location>
</feature>
<gene>
    <name evidence="3" type="ORF">AWV77_00885</name>
</gene>
<keyword evidence="3" id="KW-0282">Flagellum</keyword>